<reference evidence="3" key="1">
    <citation type="journal article" date="2013" name="Science">
        <title>Comparative analysis of bat genomes provides insight into the evolution of flight and immunity.</title>
        <authorList>
            <person name="Zhang G."/>
            <person name="Cowled C."/>
            <person name="Shi Z."/>
            <person name="Huang Z."/>
            <person name="Bishop-Lilly K.A."/>
            <person name="Fang X."/>
            <person name="Wynne J.W."/>
            <person name="Xiong Z."/>
            <person name="Baker M.L."/>
            <person name="Zhao W."/>
            <person name="Tachedjian M."/>
            <person name="Zhu Y."/>
            <person name="Zhou P."/>
            <person name="Jiang X."/>
            <person name="Ng J."/>
            <person name="Yang L."/>
            <person name="Wu L."/>
            <person name="Xiao J."/>
            <person name="Feng Y."/>
            <person name="Chen Y."/>
            <person name="Sun X."/>
            <person name="Zhang Y."/>
            <person name="Marsh G.A."/>
            <person name="Crameri G."/>
            <person name="Broder C.C."/>
            <person name="Frey K.G."/>
            <person name="Wang L.F."/>
            <person name="Wang J."/>
        </authorList>
    </citation>
    <scope>NUCLEOTIDE SEQUENCE [LARGE SCALE GENOMIC DNA]</scope>
</reference>
<proteinExistence type="predicted"/>
<feature type="compositionally biased region" description="Polar residues" evidence="1">
    <location>
        <begin position="54"/>
        <end position="66"/>
    </location>
</feature>
<feature type="region of interest" description="Disordered" evidence="1">
    <location>
        <begin position="1"/>
        <end position="121"/>
    </location>
</feature>
<evidence type="ECO:0000313" key="2">
    <source>
        <dbReference type="EMBL" id="ELK28552.1"/>
    </source>
</evidence>
<keyword evidence="3" id="KW-1185">Reference proteome</keyword>
<dbReference type="EMBL" id="KB109117">
    <property type="protein sequence ID" value="ELK28552.1"/>
    <property type="molecule type" value="Genomic_DNA"/>
</dbReference>
<evidence type="ECO:0000256" key="1">
    <source>
        <dbReference type="SAM" id="MobiDB-lite"/>
    </source>
</evidence>
<accession>L5LR81</accession>
<dbReference type="Proteomes" id="UP000010556">
    <property type="component" value="Unassembled WGS sequence"/>
</dbReference>
<name>L5LR81_MYODS</name>
<dbReference type="AlphaFoldDB" id="L5LR81"/>
<sequence length="121" mass="12993">MGQRRELGAHARNTGSVGTVGGRAKEPPPRPKGKATQSSLDGQDPPGRGGPHNLPTSQHLWESQLQAGARVGRRDARSQPGALEEARGLRRRPPGWEWACPRPELRPLTLPADAPHTPSPT</sequence>
<evidence type="ECO:0000313" key="3">
    <source>
        <dbReference type="Proteomes" id="UP000010556"/>
    </source>
</evidence>
<protein>
    <submittedName>
        <fullName evidence="2">Uncharacterized protein</fullName>
    </submittedName>
</protein>
<gene>
    <name evidence="2" type="ORF">MDA_GLEAN10004783</name>
</gene>
<organism evidence="2 3">
    <name type="scientific">Myotis davidii</name>
    <name type="common">David's myotis</name>
    <dbReference type="NCBI Taxonomy" id="225400"/>
    <lineage>
        <taxon>Eukaryota</taxon>
        <taxon>Metazoa</taxon>
        <taxon>Chordata</taxon>
        <taxon>Craniata</taxon>
        <taxon>Vertebrata</taxon>
        <taxon>Euteleostomi</taxon>
        <taxon>Mammalia</taxon>
        <taxon>Eutheria</taxon>
        <taxon>Laurasiatheria</taxon>
        <taxon>Chiroptera</taxon>
        <taxon>Yangochiroptera</taxon>
        <taxon>Vespertilionidae</taxon>
        <taxon>Myotis</taxon>
    </lineage>
</organism>